<name>A0A2W7E2D9_9HYPH</name>
<reference evidence="3" key="1">
    <citation type="submission" date="2017-03" db="EMBL/GenBank/DDBJ databases">
        <authorList>
            <person name="Safronova V.I."/>
            <person name="Sazanova A.L."/>
            <person name="Chirak E.R."/>
        </authorList>
    </citation>
    <scope>NUCLEOTIDE SEQUENCE [LARGE SCALE GENOMIC DNA]</scope>
    <source>
        <strain evidence="3">Ach-343</strain>
    </source>
</reference>
<keyword evidence="1" id="KW-0812">Transmembrane</keyword>
<dbReference type="EMBL" id="MZXV01000032">
    <property type="protein sequence ID" value="PZV37446.1"/>
    <property type="molecule type" value="Genomic_DNA"/>
</dbReference>
<feature type="transmembrane region" description="Helical" evidence="1">
    <location>
        <begin position="66"/>
        <end position="86"/>
    </location>
</feature>
<keyword evidence="3" id="KW-1185">Reference proteome</keyword>
<organism evidence="2 3">
    <name type="scientific">Mesorhizobium kowhaii</name>
    <dbReference type="NCBI Taxonomy" id="1300272"/>
    <lineage>
        <taxon>Bacteria</taxon>
        <taxon>Pseudomonadati</taxon>
        <taxon>Pseudomonadota</taxon>
        <taxon>Alphaproteobacteria</taxon>
        <taxon>Hyphomicrobiales</taxon>
        <taxon>Phyllobacteriaceae</taxon>
        <taxon>Mesorhizobium</taxon>
    </lineage>
</organism>
<sequence>MAVSDEKNAREPNPALMSAITTEHFVMQAAIGTTISEAGSRATIYVMALSSSLVAMGFAANSTLAFLPFVATVLPVIFLLGVLTTLRMVDIAVENMQAHIAIARIRSFYRSLGPQAEACFAAERGRWPEGRAEPALRIGALAGYLTTAAMMIATVNAMVAGAGIILMSRWMGIGIVGALTIGIAVAIALFALFFVYQQWRIRELAPSYDGSPPTRRET</sequence>
<proteinExistence type="predicted"/>
<comment type="caution">
    <text evidence="2">The sequence shown here is derived from an EMBL/GenBank/DDBJ whole genome shotgun (WGS) entry which is preliminary data.</text>
</comment>
<keyword evidence="1" id="KW-1133">Transmembrane helix</keyword>
<dbReference type="AlphaFoldDB" id="A0A2W7E2D9"/>
<dbReference type="Proteomes" id="UP000248616">
    <property type="component" value="Unassembled WGS sequence"/>
</dbReference>
<protein>
    <submittedName>
        <fullName evidence="2">Uncharacterized protein</fullName>
    </submittedName>
</protein>
<feature type="transmembrane region" description="Helical" evidence="1">
    <location>
        <begin position="173"/>
        <end position="196"/>
    </location>
</feature>
<feature type="transmembrane region" description="Helical" evidence="1">
    <location>
        <begin position="141"/>
        <end position="167"/>
    </location>
</feature>
<accession>A0A2W7E2D9</accession>
<evidence type="ECO:0000256" key="1">
    <source>
        <dbReference type="SAM" id="Phobius"/>
    </source>
</evidence>
<gene>
    <name evidence="2" type="ORF">B5V02_14165</name>
</gene>
<evidence type="ECO:0000313" key="2">
    <source>
        <dbReference type="EMBL" id="PZV37446.1"/>
    </source>
</evidence>
<evidence type="ECO:0000313" key="3">
    <source>
        <dbReference type="Proteomes" id="UP000248616"/>
    </source>
</evidence>
<feature type="transmembrane region" description="Helical" evidence="1">
    <location>
        <begin position="42"/>
        <end position="60"/>
    </location>
</feature>
<keyword evidence="1" id="KW-0472">Membrane</keyword>